<evidence type="ECO:0000256" key="5">
    <source>
        <dbReference type="ARBA" id="ARBA00022525"/>
    </source>
</evidence>
<dbReference type="SUPFAM" id="SSF51445">
    <property type="entry name" value="(Trans)glycosidases"/>
    <property type="match status" value="1"/>
</dbReference>
<dbReference type="PANTHER" id="PTHR31490">
    <property type="entry name" value="GLYCOSYL HYDROLASE"/>
    <property type="match status" value="1"/>
</dbReference>
<dbReference type="GO" id="GO:0031176">
    <property type="term" value="F:endo-1,4-beta-xylanase activity"/>
    <property type="evidence" value="ECO:0007669"/>
    <property type="project" value="UniProtKB-EC"/>
</dbReference>
<dbReference type="PANTHER" id="PTHR31490:SF35">
    <property type="entry name" value="ENDO-1,4-BETA-XYLANASE"/>
    <property type="match status" value="1"/>
</dbReference>
<dbReference type="PRINTS" id="PR00134">
    <property type="entry name" value="GLHYDRLASE10"/>
</dbReference>
<evidence type="ECO:0000259" key="13">
    <source>
        <dbReference type="PROSITE" id="PS51760"/>
    </source>
</evidence>
<evidence type="ECO:0000256" key="1">
    <source>
        <dbReference type="ARBA" id="ARBA00000681"/>
    </source>
</evidence>
<comment type="pathway">
    <text evidence="3">Glycan degradation; xylan degradation.</text>
</comment>
<keyword evidence="5" id="KW-0964">Secreted</keyword>
<dbReference type="InterPro" id="IPR031158">
    <property type="entry name" value="GH10_AS"/>
</dbReference>
<dbReference type="InterPro" id="IPR044846">
    <property type="entry name" value="GH10"/>
</dbReference>
<proteinExistence type="inferred from homology"/>
<evidence type="ECO:0000256" key="12">
    <source>
        <dbReference type="RuleBase" id="RU361174"/>
    </source>
</evidence>
<organism evidence="14 15">
    <name type="scientific">Viridothelium virens</name>
    <name type="common">Speckled blister lichen</name>
    <name type="synonym">Trypethelium virens</name>
    <dbReference type="NCBI Taxonomy" id="1048519"/>
    <lineage>
        <taxon>Eukaryota</taxon>
        <taxon>Fungi</taxon>
        <taxon>Dikarya</taxon>
        <taxon>Ascomycota</taxon>
        <taxon>Pezizomycotina</taxon>
        <taxon>Dothideomycetes</taxon>
        <taxon>Dothideomycetes incertae sedis</taxon>
        <taxon>Trypetheliales</taxon>
        <taxon>Trypetheliaceae</taxon>
        <taxon>Viridothelium</taxon>
    </lineage>
</organism>
<dbReference type="OrthoDB" id="3055998at2759"/>
<dbReference type="InterPro" id="IPR001000">
    <property type="entry name" value="GH10_dom"/>
</dbReference>
<reference evidence="14" key="1">
    <citation type="journal article" date="2020" name="Stud. Mycol.">
        <title>101 Dothideomycetes genomes: a test case for predicting lifestyles and emergence of pathogens.</title>
        <authorList>
            <person name="Haridas S."/>
            <person name="Albert R."/>
            <person name="Binder M."/>
            <person name="Bloem J."/>
            <person name="Labutti K."/>
            <person name="Salamov A."/>
            <person name="Andreopoulos B."/>
            <person name="Baker S."/>
            <person name="Barry K."/>
            <person name="Bills G."/>
            <person name="Bluhm B."/>
            <person name="Cannon C."/>
            <person name="Castanera R."/>
            <person name="Culley D."/>
            <person name="Daum C."/>
            <person name="Ezra D."/>
            <person name="Gonzalez J."/>
            <person name="Henrissat B."/>
            <person name="Kuo A."/>
            <person name="Liang C."/>
            <person name="Lipzen A."/>
            <person name="Lutzoni F."/>
            <person name="Magnuson J."/>
            <person name="Mondo S."/>
            <person name="Nolan M."/>
            <person name="Ohm R."/>
            <person name="Pangilinan J."/>
            <person name="Park H.-J."/>
            <person name="Ramirez L."/>
            <person name="Alfaro M."/>
            <person name="Sun H."/>
            <person name="Tritt A."/>
            <person name="Yoshinaga Y."/>
            <person name="Zwiers L.-H."/>
            <person name="Turgeon B."/>
            <person name="Goodwin S."/>
            <person name="Spatafora J."/>
            <person name="Crous P."/>
            <person name="Grigoriev I."/>
        </authorList>
    </citation>
    <scope>NUCLEOTIDE SEQUENCE</scope>
    <source>
        <strain evidence="14">Tuck. ex Michener</strain>
    </source>
</reference>
<dbReference type="PROSITE" id="PS51760">
    <property type="entry name" value="GH10_2"/>
    <property type="match status" value="1"/>
</dbReference>
<keyword evidence="6" id="KW-0858">Xylan degradation</keyword>
<dbReference type="Gene3D" id="3.20.20.80">
    <property type="entry name" value="Glycosidases"/>
    <property type="match status" value="1"/>
</dbReference>
<evidence type="ECO:0000256" key="3">
    <source>
        <dbReference type="ARBA" id="ARBA00004851"/>
    </source>
</evidence>
<keyword evidence="9 12" id="KW-0326">Glycosidase</keyword>
<feature type="domain" description="GH10" evidence="13">
    <location>
        <begin position="13"/>
        <end position="340"/>
    </location>
</feature>
<dbReference type="InterPro" id="IPR017853">
    <property type="entry name" value="GH"/>
</dbReference>
<dbReference type="EMBL" id="ML991781">
    <property type="protein sequence ID" value="KAF2237273.1"/>
    <property type="molecule type" value="Genomic_DNA"/>
</dbReference>
<protein>
    <recommendedName>
        <fullName evidence="12">Beta-xylanase</fullName>
        <ecNumber evidence="12">3.2.1.8</ecNumber>
    </recommendedName>
</protein>
<dbReference type="GO" id="GO:0045493">
    <property type="term" value="P:xylan catabolic process"/>
    <property type="evidence" value="ECO:0007669"/>
    <property type="project" value="UniProtKB-KW"/>
</dbReference>
<dbReference type="PROSITE" id="PS00591">
    <property type="entry name" value="GH10_1"/>
    <property type="match status" value="1"/>
</dbReference>
<keyword evidence="10 12" id="KW-0624">Polysaccharide degradation</keyword>
<gene>
    <name evidence="14" type="ORF">EV356DRAFT_462605</name>
</gene>
<comment type="catalytic activity">
    <reaction evidence="1 12">
        <text>Endohydrolysis of (1-&gt;4)-beta-D-xylosidic linkages in xylans.</text>
        <dbReference type="EC" id="3.2.1.8"/>
    </reaction>
</comment>
<evidence type="ECO:0000256" key="8">
    <source>
        <dbReference type="ARBA" id="ARBA00023277"/>
    </source>
</evidence>
<dbReference type="GO" id="GO:0005576">
    <property type="term" value="C:extracellular region"/>
    <property type="evidence" value="ECO:0007669"/>
    <property type="project" value="UniProtKB-SubCell"/>
</dbReference>
<dbReference type="EC" id="3.2.1.8" evidence="12"/>
<keyword evidence="15" id="KW-1185">Reference proteome</keyword>
<dbReference type="Proteomes" id="UP000800092">
    <property type="component" value="Unassembled WGS sequence"/>
</dbReference>
<comment type="similarity">
    <text evidence="4 12">Belongs to the glycosyl hydrolase 10 (cellulase F) family.</text>
</comment>
<evidence type="ECO:0000256" key="9">
    <source>
        <dbReference type="ARBA" id="ARBA00023295"/>
    </source>
</evidence>
<evidence type="ECO:0000256" key="4">
    <source>
        <dbReference type="ARBA" id="ARBA00007495"/>
    </source>
</evidence>
<accession>A0A6A6HIB9</accession>
<evidence type="ECO:0000256" key="11">
    <source>
        <dbReference type="PROSITE-ProRule" id="PRU10061"/>
    </source>
</evidence>
<evidence type="ECO:0000313" key="15">
    <source>
        <dbReference type="Proteomes" id="UP000800092"/>
    </source>
</evidence>
<dbReference type="Pfam" id="PF00331">
    <property type="entry name" value="Glyco_hydro_10"/>
    <property type="match status" value="1"/>
</dbReference>
<name>A0A6A6HIB9_VIRVR</name>
<sequence length="349" mass="37731">MKETSTRLRPRQDTSSPYLNTAAKAKGKLWFGSATDTTTAETSDVSYMTIFNNSNIFGQTTPANTMKWEFTEPTQNNFTLSAGNETIALAKASGKLVRCHNLVWSSELPSWVTGGNWTNATLLAAMENHITTLIQGYGSSCYSWDVVNEALNSDGSFTSNVFLTNIGEAYVPLAYKYATAAVTATGADIKLFYNDYSIEALSTKNTAAVNLVKTIKSYGANIDGVGFESHFSTSYYPTTTQQEQAMASVAAEGVNIHVTELDVACSSVPCSTADLATQATAYYDTISACMGTTACTGMTVWDFDDKYSWIQPSSNGGEGNPDLYYSNYTRHPAYTAVYEAIEGQSCSVC</sequence>
<evidence type="ECO:0000256" key="6">
    <source>
        <dbReference type="ARBA" id="ARBA00022651"/>
    </source>
</evidence>
<keyword evidence="7 12" id="KW-0378">Hydrolase</keyword>
<keyword evidence="8 12" id="KW-0119">Carbohydrate metabolism</keyword>
<evidence type="ECO:0000256" key="2">
    <source>
        <dbReference type="ARBA" id="ARBA00004613"/>
    </source>
</evidence>
<dbReference type="SMART" id="SM00633">
    <property type="entry name" value="Glyco_10"/>
    <property type="match status" value="1"/>
</dbReference>
<comment type="subcellular location">
    <subcellularLocation>
        <location evidence="2">Secreted</location>
    </subcellularLocation>
</comment>
<evidence type="ECO:0000256" key="7">
    <source>
        <dbReference type="ARBA" id="ARBA00022801"/>
    </source>
</evidence>
<evidence type="ECO:0000256" key="10">
    <source>
        <dbReference type="ARBA" id="ARBA00023326"/>
    </source>
</evidence>
<feature type="active site" description="Nucleophile" evidence="11">
    <location>
        <position position="260"/>
    </location>
</feature>
<evidence type="ECO:0000313" key="14">
    <source>
        <dbReference type="EMBL" id="KAF2237273.1"/>
    </source>
</evidence>
<dbReference type="AlphaFoldDB" id="A0A6A6HIB9"/>